<sequence length="624" mass="69233">MNYIFRGKLCGFMCNDCSEPLANVKVRLYRPSRNENVTLLAVADPNQTFHQVKEEELKAKQKLLIAETVADAHGAFTFQLGEKDKYSGEAFEIDFVCGNNFHKPVPPKKLEEYQFHITTLQPQWREKNHDQSVVNYFGWEYCLPSKWWCQILRLLDLWVICGRVLSKDNNTPLPGIRVEAFDVDLLQDDAIGSGVTDSSGHFTIYYTSAEFSKTIFSWLNIEWPAGPDIYFKLYDNATNTLLSEEDRSVGHQANRENRSNCFCVTLYIEKEAGDPMVSAWTSIGNFTIPDGSSLNHFDALGFASASRYALTGIITLEGQVPRRNTSNNNPIEYRFSVSTTTADNGTPAVPAANFSALIIGKTPGLFGGNCQLGKMIRFTPSIKIVDVYADITDFDTDGWIDVNNSILRTFTADPTLNPAELSTPNLWHWIDDDPLITLNTATIVPPIPVAAVTAGNAVPVANRIQNKKIAVRFEVREVINKAANLFVYLPANGQTMNSITVNNDSSVVELAINEQSGGGDCNTIGSNVHVSYTVHHADLMSASVHVQSNDLAVNKFLSDGFVTLSSNTNDAVNHNNNNSLLVNNTPINDLKKCSYLVTLSVQRRLHTGYGIVGPEIKQKTFCYQ</sequence>
<dbReference type="OrthoDB" id="4845881at2"/>
<dbReference type="EMBL" id="FUZU01000001">
    <property type="protein sequence ID" value="SKC58541.1"/>
    <property type="molecule type" value="Genomic_DNA"/>
</dbReference>
<evidence type="ECO:0000313" key="1">
    <source>
        <dbReference type="EMBL" id="SKC58541.1"/>
    </source>
</evidence>
<dbReference type="STRING" id="688867.SAMN05660236_1809"/>
<name>A0A1T5K4I8_9BACT</name>
<dbReference type="AlphaFoldDB" id="A0A1T5K4I8"/>
<reference evidence="1 2" key="1">
    <citation type="submission" date="2017-02" db="EMBL/GenBank/DDBJ databases">
        <authorList>
            <person name="Peterson S.W."/>
        </authorList>
    </citation>
    <scope>NUCLEOTIDE SEQUENCE [LARGE SCALE GENOMIC DNA]</scope>
    <source>
        <strain evidence="1 2">DSM 25262</strain>
    </source>
</reference>
<evidence type="ECO:0000313" key="2">
    <source>
        <dbReference type="Proteomes" id="UP000190961"/>
    </source>
</evidence>
<dbReference type="Proteomes" id="UP000190961">
    <property type="component" value="Unassembled WGS sequence"/>
</dbReference>
<protein>
    <recommendedName>
        <fullName evidence="3">Carboxypeptidase regulatory-like domain-containing protein</fullName>
    </recommendedName>
</protein>
<evidence type="ECO:0008006" key="3">
    <source>
        <dbReference type="Google" id="ProtNLM"/>
    </source>
</evidence>
<accession>A0A1T5K4I8</accession>
<proteinExistence type="predicted"/>
<organism evidence="1 2">
    <name type="scientific">Ohtaekwangia koreensis</name>
    <dbReference type="NCBI Taxonomy" id="688867"/>
    <lineage>
        <taxon>Bacteria</taxon>
        <taxon>Pseudomonadati</taxon>
        <taxon>Bacteroidota</taxon>
        <taxon>Cytophagia</taxon>
        <taxon>Cytophagales</taxon>
        <taxon>Fulvivirgaceae</taxon>
        <taxon>Ohtaekwangia</taxon>
    </lineage>
</organism>
<dbReference type="RefSeq" id="WP_143785662.1">
    <property type="nucleotide sequence ID" value="NZ_FUZU01000001.1"/>
</dbReference>
<gene>
    <name evidence="1" type="ORF">SAMN05660236_1809</name>
</gene>
<keyword evidence="2" id="KW-1185">Reference proteome</keyword>